<evidence type="ECO:0000313" key="2">
    <source>
        <dbReference type="EMBL" id="SMP24894.1"/>
    </source>
</evidence>
<evidence type="ECO:0000256" key="1">
    <source>
        <dbReference type="SAM" id="Phobius"/>
    </source>
</evidence>
<gene>
    <name evidence="2" type="ORF">SAMN06265361_1058</name>
</gene>
<sequence>MQEKDAGFFISVKEMYESIQDIGNEFRTTSQQILTRLSVMESKLEGVGQTEERAREALYKADEAYNIAQKVESQQVWLWRVVIGALVTGAIMALFSFAQKSI</sequence>
<dbReference type="RefSeq" id="WP_102991150.1">
    <property type="nucleotide sequence ID" value="NZ_FXTU01000005.1"/>
</dbReference>
<keyword evidence="3" id="KW-1185">Reference proteome</keyword>
<dbReference type="Proteomes" id="UP001157946">
    <property type="component" value="Unassembled WGS sequence"/>
</dbReference>
<accession>A0AA45WQA0</accession>
<name>A0AA45WQA0_9BACL</name>
<keyword evidence="1" id="KW-0812">Transmembrane</keyword>
<reference evidence="2" key="1">
    <citation type="submission" date="2017-05" db="EMBL/GenBank/DDBJ databases">
        <authorList>
            <person name="Varghese N."/>
            <person name="Submissions S."/>
        </authorList>
    </citation>
    <scope>NUCLEOTIDE SEQUENCE</scope>
    <source>
        <strain evidence="2">DSM 45262</strain>
    </source>
</reference>
<evidence type="ECO:0000313" key="3">
    <source>
        <dbReference type="Proteomes" id="UP001157946"/>
    </source>
</evidence>
<protein>
    <submittedName>
        <fullName evidence="2">Haemolysin XhlA</fullName>
    </submittedName>
</protein>
<proteinExistence type="predicted"/>
<feature type="transmembrane region" description="Helical" evidence="1">
    <location>
        <begin position="77"/>
        <end position="98"/>
    </location>
</feature>
<dbReference type="Pfam" id="PF10779">
    <property type="entry name" value="XhlA"/>
    <property type="match status" value="1"/>
</dbReference>
<dbReference type="AlphaFoldDB" id="A0AA45WQA0"/>
<comment type="caution">
    <text evidence="2">The sequence shown here is derived from an EMBL/GenBank/DDBJ whole genome shotgun (WGS) entry which is preliminary data.</text>
</comment>
<keyword evidence="1" id="KW-0472">Membrane</keyword>
<organism evidence="2 3">
    <name type="scientific">Laceyella tengchongensis</name>
    <dbReference type="NCBI Taxonomy" id="574699"/>
    <lineage>
        <taxon>Bacteria</taxon>
        <taxon>Bacillati</taxon>
        <taxon>Bacillota</taxon>
        <taxon>Bacilli</taxon>
        <taxon>Bacillales</taxon>
        <taxon>Thermoactinomycetaceae</taxon>
        <taxon>Laceyella</taxon>
    </lineage>
</organism>
<dbReference type="InterPro" id="IPR019715">
    <property type="entry name" value="Haemolysin_XhlA"/>
</dbReference>
<dbReference type="EMBL" id="FXTU01000005">
    <property type="protein sequence ID" value="SMP24894.1"/>
    <property type="molecule type" value="Genomic_DNA"/>
</dbReference>
<keyword evidence="1" id="KW-1133">Transmembrane helix</keyword>